<keyword evidence="1" id="KW-0472">Membrane</keyword>
<keyword evidence="1" id="KW-1133">Transmembrane helix</keyword>
<feature type="transmembrane region" description="Helical" evidence="1">
    <location>
        <begin position="343"/>
        <end position="361"/>
    </location>
</feature>
<dbReference type="SUPFAM" id="SSF103473">
    <property type="entry name" value="MFS general substrate transporter"/>
    <property type="match status" value="1"/>
</dbReference>
<dbReference type="Proteomes" id="UP000178040">
    <property type="component" value="Unassembled WGS sequence"/>
</dbReference>
<feature type="transmembrane region" description="Helical" evidence="1">
    <location>
        <begin position="92"/>
        <end position="112"/>
    </location>
</feature>
<dbReference type="InterPro" id="IPR011701">
    <property type="entry name" value="MFS"/>
</dbReference>
<dbReference type="InterPro" id="IPR036259">
    <property type="entry name" value="MFS_trans_sf"/>
</dbReference>
<gene>
    <name evidence="2" type="ORF">A3B40_00125</name>
</gene>
<feature type="transmembrane region" description="Helical" evidence="1">
    <location>
        <begin position="38"/>
        <end position="59"/>
    </location>
</feature>
<dbReference type="AlphaFoldDB" id="A0A1F7INS7"/>
<sequence length="372" mass="42541">MQNKKFLNLFFLYSAYLWFTSFSQSVLPTHFLAQGLSLSQMMLAKIILFLAQTLILFKLTVFRSKLAWKLAIICQILFIFLVIKIYSPLQLYLASALSGLALYFFYVFYNIAHFEETPKEKRGYSSALMFSLPTFISIVGPILAGFILFRNQNFFWILSGVFFILAFNSAGKQPNFQLEYNLVSGLKEIKATRLLILIEGVWEALPIGLVPIFTLYFIKTPLEYGIYLTYLSLIGIVANLLLGGLTDRVQKRAIFLYPLTIAMLIITLFFTSATGSIYRWAIVTGSLSFLLPIFWNVSTALVVDSHPNLKIAIPARELMLALGRSLGLFLLFLSFIFEPVPYYIFYVLAGVLALYPLILFWNSKVVKRFRYL</sequence>
<accession>A0A1F7INS7</accession>
<evidence type="ECO:0000313" key="3">
    <source>
        <dbReference type="Proteomes" id="UP000178040"/>
    </source>
</evidence>
<proteinExistence type="predicted"/>
<feature type="transmembrane region" description="Helical" evidence="1">
    <location>
        <begin position="192"/>
        <end position="218"/>
    </location>
</feature>
<feature type="transmembrane region" description="Helical" evidence="1">
    <location>
        <begin position="277"/>
        <end position="297"/>
    </location>
</feature>
<protein>
    <recommendedName>
        <fullName evidence="4">Major facilitator superfamily (MFS) profile domain-containing protein</fullName>
    </recommendedName>
</protein>
<comment type="caution">
    <text evidence="2">The sequence shown here is derived from an EMBL/GenBank/DDBJ whole genome shotgun (WGS) entry which is preliminary data.</text>
</comment>
<dbReference type="Pfam" id="PF07690">
    <property type="entry name" value="MFS_1"/>
    <property type="match status" value="1"/>
</dbReference>
<dbReference type="InterPro" id="IPR052528">
    <property type="entry name" value="Sugar_transport-like"/>
</dbReference>
<dbReference type="GO" id="GO:0022857">
    <property type="term" value="F:transmembrane transporter activity"/>
    <property type="evidence" value="ECO:0007669"/>
    <property type="project" value="InterPro"/>
</dbReference>
<evidence type="ECO:0008006" key="4">
    <source>
        <dbReference type="Google" id="ProtNLM"/>
    </source>
</evidence>
<feature type="transmembrane region" description="Helical" evidence="1">
    <location>
        <begin position="124"/>
        <end position="148"/>
    </location>
</feature>
<feature type="transmembrane region" description="Helical" evidence="1">
    <location>
        <begin position="318"/>
        <end position="337"/>
    </location>
</feature>
<feature type="transmembrane region" description="Helical" evidence="1">
    <location>
        <begin position="66"/>
        <end position="86"/>
    </location>
</feature>
<feature type="transmembrane region" description="Helical" evidence="1">
    <location>
        <begin position="154"/>
        <end position="171"/>
    </location>
</feature>
<keyword evidence="1" id="KW-0812">Transmembrane</keyword>
<dbReference type="Gene3D" id="1.20.1250.20">
    <property type="entry name" value="MFS general substrate transporter like domains"/>
    <property type="match status" value="2"/>
</dbReference>
<feature type="transmembrane region" description="Helical" evidence="1">
    <location>
        <begin position="254"/>
        <end position="271"/>
    </location>
</feature>
<dbReference type="EMBL" id="MGAI01000019">
    <property type="protein sequence ID" value="OGK44922.1"/>
    <property type="molecule type" value="Genomic_DNA"/>
</dbReference>
<dbReference type="PANTHER" id="PTHR23526">
    <property type="entry name" value="INTEGRAL MEMBRANE TRANSPORT PROTEIN-RELATED"/>
    <property type="match status" value="1"/>
</dbReference>
<reference evidence="2 3" key="1">
    <citation type="journal article" date="2016" name="Nat. Commun.">
        <title>Thousands of microbial genomes shed light on interconnected biogeochemical processes in an aquifer system.</title>
        <authorList>
            <person name="Anantharaman K."/>
            <person name="Brown C.T."/>
            <person name="Hug L.A."/>
            <person name="Sharon I."/>
            <person name="Castelle C.J."/>
            <person name="Probst A.J."/>
            <person name="Thomas B.C."/>
            <person name="Singh A."/>
            <person name="Wilkins M.J."/>
            <person name="Karaoz U."/>
            <person name="Brodie E.L."/>
            <person name="Williams K.H."/>
            <person name="Hubbard S.S."/>
            <person name="Banfield J.F."/>
        </authorList>
    </citation>
    <scope>NUCLEOTIDE SEQUENCE [LARGE SCALE GENOMIC DNA]</scope>
</reference>
<feature type="transmembrane region" description="Helical" evidence="1">
    <location>
        <begin position="224"/>
        <end position="242"/>
    </location>
</feature>
<name>A0A1F7INS7_9BACT</name>
<dbReference type="PANTHER" id="PTHR23526:SF2">
    <property type="entry name" value="MAJOR FACILITATOR SUPERFAMILY (MFS) PROFILE DOMAIN-CONTAINING PROTEIN"/>
    <property type="match status" value="1"/>
</dbReference>
<evidence type="ECO:0000256" key="1">
    <source>
        <dbReference type="SAM" id="Phobius"/>
    </source>
</evidence>
<evidence type="ECO:0000313" key="2">
    <source>
        <dbReference type="EMBL" id="OGK44922.1"/>
    </source>
</evidence>
<organism evidence="2 3">
    <name type="scientific">Candidatus Roizmanbacteria bacterium RIFCSPLOWO2_01_FULL_37_16</name>
    <dbReference type="NCBI Taxonomy" id="1802058"/>
    <lineage>
        <taxon>Bacteria</taxon>
        <taxon>Candidatus Roizmaniibacteriota</taxon>
    </lineage>
</organism>